<feature type="transmembrane region" description="Helical" evidence="7">
    <location>
        <begin position="45"/>
        <end position="64"/>
    </location>
</feature>
<gene>
    <name evidence="9" type="ORF">SLNSH_14745</name>
</gene>
<name>A0A2T1HRV4_9HYPH</name>
<evidence type="ECO:0000313" key="10">
    <source>
        <dbReference type="Proteomes" id="UP000239772"/>
    </source>
</evidence>
<evidence type="ECO:0000259" key="8">
    <source>
        <dbReference type="Pfam" id="PF04239"/>
    </source>
</evidence>
<keyword evidence="4 7" id="KW-0812">Transmembrane</keyword>
<dbReference type="RefSeq" id="WP_106337775.1">
    <property type="nucleotide sequence ID" value="NZ_PVZS01000015.1"/>
</dbReference>
<dbReference type="Gene3D" id="3.30.240.20">
    <property type="entry name" value="bsu07140 like domains"/>
    <property type="match status" value="1"/>
</dbReference>
<evidence type="ECO:0000313" key="9">
    <source>
        <dbReference type="EMBL" id="PSC04249.1"/>
    </source>
</evidence>
<feature type="domain" description="YetF C-terminal" evidence="8">
    <location>
        <begin position="94"/>
        <end position="160"/>
    </location>
</feature>
<evidence type="ECO:0000256" key="4">
    <source>
        <dbReference type="ARBA" id="ARBA00022692"/>
    </source>
</evidence>
<evidence type="ECO:0000256" key="7">
    <source>
        <dbReference type="SAM" id="Phobius"/>
    </source>
</evidence>
<proteinExistence type="inferred from homology"/>
<feature type="transmembrane region" description="Helical" evidence="7">
    <location>
        <begin position="20"/>
        <end position="38"/>
    </location>
</feature>
<comment type="caution">
    <text evidence="9">The sequence shown here is derived from an EMBL/GenBank/DDBJ whole genome shotgun (WGS) entry which is preliminary data.</text>
</comment>
<reference evidence="10" key="1">
    <citation type="submission" date="2018-03" db="EMBL/GenBank/DDBJ databases">
        <authorList>
            <person name="Sun L."/>
            <person name="Liu H."/>
            <person name="Chen W."/>
            <person name="Huang K."/>
            <person name="Liu W."/>
            <person name="Gao X."/>
        </authorList>
    </citation>
    <scope>NUCLEOTIDE SEQUENCE [LARGE SCALE GENOMIC DNA]</scope>
    <source>
        <strain evidence="10">SH9</strain>
    </source>
</reference>
<evidence type="ECO:0000256" key="5">
    <source>
        <dbReference type="ARBA" id="ARBA00022989"/>
    </source>
</evidence>
<comment type="similarity">
    <text evidence="2">Belongs to the UPF0702 family.</text>
</comment>
<dbReference type="OrthoDB" id="9793799at2"/>
<evidence type="ECO:0000256" key="1">
    <source>
        <dbReference type="ARBA" id="ARBA00004651"/>
    </source>
</evidence>
<sequence>MNLLIAIFGSKDDISILQECARAALIFAYGLALVRVMGRRVFGKWAALDIVVSIIAGSNLSRAFTGGAPLFGTLAATTVLMLLHWLLAHASARFASVSHVVEGRPETLAENGRLHPDRAKRHAVSKADLEEALRQSGVERIDQTQLVTLEPSGKIGILKKH</sequence>
<organism evidence="9 10">
    <name type="scientific">Alsobacter soli</name>
    <dbReference type="NCBI Taxonomy" id="2109933"/>
    <lineage>
        <taxon>Bacteria</taxon>
        <taxon>Pseudomonadati</taxon>
        <taxon>Pseudomonadota</taxon>
        <taxon>Alphaproteobacteria</taxon>
        <taxon>Hyphomicrobiales</taxon>
        <taxon>Alsobacteraceae</taxon>
        <taxon>Alsobacter</taxon>
    </lineage>
</organism>
<dbReference type="PANTHER" id="PTHR34582">
    <property type="entry name" value="UPF0702 TRANSMEMBRANE PROTEIN YCAP"/>
    <property type="match status" value="1"/>
</dbReference>
<protein>
    <submittedName>
        <fullName evidence="9">DUF421 domain-containing protein</fullName>
    </submittedName>
</protein>
<dbReference type="PANTHER" id="PTHR34582:SF6">
    <property type="entry name" value="UPF0702 TRANSMEMBRANE PROTEIN YCAP"/>
    <property type="match status" value="1"/>
</dbReference>
<dbReference type="InterPro" id="IPR007353">
    <property type="entry name" value="DUF421"/>
</dbReference>
<dbReference type="EMBL" id="PVZS01000015">
    <property type="protein sequence ID" value="PSC04249.1"/>
    <property type="molecule type" value="Genomic_DNA"/>
</dbReference>
<keyword evidence="5 7" id="KW-1133">Transmembrane helix</keyword>
<dbReference type="AlphaFoldDB" id="A0A2T1HRV4"/>
<evidence type="ECO:0000256" key="2">
    <source>
        <dbReference type="ARBA" id="ARBA00006448"/>
    </source>
</evidence>
<dbReference type="Pfam" id="PF04239">
    <property type="entry name" value="DUF421"/>
    <property type="match status" value="1"/>
</dbReference>
<keyword evidence="3" id="KW-1003">Cell membrane</keyword>
<evidence type="ECO:0000256" key="3">
    <source>
        <dbReference type="ARBA" id="ARBA00022475"/>
    </source>
</evidence>
<keyword evidence="6 7" id="KW-0472">Membrane</keyword>
<dbReference type="Proteomes" id="UP000239772">
    <property type="component" value="Unassembled WGS sequence"/>
</dbReference>
<feature type="transmembrane region" description="Helical" evidence="7">
    <location>
        <begin position="70"/>
        <end position="88"/>
    </location>
</feature>
<comment type="subcellular location">
    <subcellularLocation>
        <location evidence="1">Cell membrane</location>
        <topology evidence="1">Multi-pass membrane protein</topology>
    </subcellularLocation>
</comment>
<dbReference type="GO" id="GO:0005886">
    <property type="term" value="C:plasma membrane"/>
    <property type="evidence" value="ECO:0007669"/>
    <property type="project" value="UniProtKB-SubCell"/>
</dbReference>
<keyword evidence="10" id="KW-1185">Reference proteome</keyword>
<evidence type="ECO:0000256" key="6">
    <source>
        <dbReference type="ARBA" id="ARBA00023136"/>
    </source>
</evidence>
<dbReference type="InterPro" id="IPR023090">
    <property type="entry name" value="UPF0702_alpha/beta_dom_sf"/>
</dbReference>
<accession>A0A2T1HRV4</accession>